<organism evidence="3 4">
    <name type="scientific">Nonomuraea dietziae</name>
    <dbReference type="NCBI Taxonomy" id="65515"/>
    <lineage>
        <taxon>Bacteria</taxon>
        <taxon>Bacillati</taxon>
        <taxon>Actinomycetota</taxon>
        <taxon>Actinomycetes</taxon>
        <taxon>Streptosporangiales</taxon>
        <taxon>Streptosporangiaceae</taxon>
        <taxon>Nonomuraea</taxon>
    </lineage>
</organism>
<dbReference type="Gene3D" id="2.130.10.10">
    <property type="entry name" value="YVTN repeat-like/Quinoprotein amine dehydrogenase"/>
    <property type="match status" value="1"/>
</dbReference>
<proteinExistence type="predicted"/>
<comment type="caution">
    <text evidence="3">The sequence shown here is derived from an EMBL/GenBank/DDBJ whole genome shotgun (WGS) entry which is preliminary data.</text>
</comment>
<gene>
    <name evidence="3" type="ORF">FHR33_000808</name>
</gene>
<keyword evidence="4" id="KW-1185">Reference proteome</keyword>
<keyword evidence="2" id="KW-0732">Signal</keyword>
<sequence>MQRRAFLLTVSAAALSGSLWQEAAMAAAGASPYGPLGPADANGVALPSGFTSRIVARSGRPVGGLLWHPAPDGGACFPDGTGWIYVSNSEIPLAGGASAIRFAADGSITRAYRILSGTNLNCAGGATPWGTWLSCEEIFRGKVYETDPYGARPAQPRNAMGRFKHEAAACDPDHRVVYLTEDEQDGCFYRFRPTTWGELSSGRLEVLCEGPVWREVPDPTPGVLQRQTRHQVSQALHFDGGEGCHYAGGVCYFTAKGDRKVWAYDARTGTLGSIYGGGGTLDGVDNITGTRAGDLYVAEDGGNMEINIITPDGVVAPVLRLDGHSRSEITGPAFSPDGSRLYFSSQRGTSGETAGTGGITYEVTGPFRR</sequence>
<dbReference type="EMBL" id="JACIBV010000001">
    <property type="protein sequence ID" value="MBB3724948.1"/>
    <property type="molecule type" value="Genomic_DNA"/>
</dbReference>
<dbReference type="PANTHER" id="PTHR35399:SF2">
    <property type="entry name" value="DUF839 DOMAIN-CONTAINING PROTEIN"/>
    <property type="match status" value="1"/>
</dbReference>
<feature type="region of interest" description="Disordered" evidence="1">
    <location>
        <begin position="346"/>
        <end position="369"/>
    </location>
</feature>
<evidence type="ECO:0008006" key="5">
    <source>
        <dbReference type="Google" id="ProtNLM"/>
    </source>
</evidence>
<dbReference type="Pfam" id="PF05787">
    <property type="entry name" value="PhoX"/>
    <property type="match status" value="1"/>
</dbReference>
<evidence type="ECO:0000256" key="1">
    <source>
        <dbReference type="SAM" id="MobiDB-lite"/>
    </source>
</evidence>
<feature type="signal peptide" evidence="2">
    <location>
        <begin position="1"/>
        <end position="26"/>
    </location>
</feature>
<protein>
    <recommendedName>
        <fullName evidence="5">Translocation protein TolB</fullName>
    </recommendedName>
</protein>
<dbReference type="Proteomes" id="UP000579945">
    <property type="component" value="Unassembled WGS sequence"/>
</dbReference>
<feature type="chain" id="PRO_5030651685" description="Translocation protein TolB" evidence="2">
    <location>
        <begin position="27"/>
        <end position="369"/>
    </location>
</feature>
<dbReference type="InterPro" id="IPR015943">
    <property type="entry name" value="WD40/YVTN_repeat-like_dom_sf"/>
</dbReference>
<reference evidence="3 4" key="1">
    <citation type="submission" date="2020-08" db="EMBL/GenBank/DDBJ databases">
        <title>Sequencing the genomes of 1000 actinobacteria strains.</title>
        <authorList>
            <person name="Klenk H.-P."/>
        </authorList>
    </citation>
    <scope>NUCLEOTIDE SEQUENCE [LARGE SCALE GENOMIC DNA]</scope>
    <source>
        <strain evidence="3 4">DSM 44320</strain>
    </source>
</reference>
<evidence type="ECO:0000313" key="3">
    <source>
        <dbReference type="EMBL" id="MBB3724948.1"/>
    </source>
</evidence>
<dbReference type="SUPFAM" id="SSF63825">
    <property type="entry name" value="YWTD domain"/>
    <property type="match status" value="1"/>
</dbReference>
<dbReference type="GeneID" id="95387412"/>
<name>A0A7W5V1W3_9ACTN</name>
<evidence type="ECO:0000256" key="2">
    <source>
        <dbReference type="SAM" id="SignalP"/>
    </source>
</evidence>
<dbReference type="PANTHER" id="PTHR35399">
    <property type="entry name" value="SLR8030 PROTEIN"/>
    <property type="match status" value="1"/>
</dbReference>
<dbReference type="AlphaFoldDB" id="A0A7W5V1W3"/>
<dbReference type="InterPro" id="IPR011659">
    <property type="entry name" value="WD40"/>
</dbReference>
<dbReference type="Pfam" id="PF07676">
    <property type="entry name" value="PD40"/>
    <property type="match status" value="1"/>
</dbReference>
<dbReference type="RefSeq" id="WP_183643596.1">
    <property type="nucleotide sequence ID" value="NZ_JACIBV010000001.1"/>
</dbReference>
<accession>A0A7W5V1W3</accession>
<evidence type="ECO:0000313" key="4">
    <source>
        <dbReference type="Proteomes" id="UP000579945"/>
    </source>
</evidence>
<dbReference type="InterPro" id="IPR008557">
    <property type="entry name" value="PhoX"/>
</dbReference>